<protein>
    <recommendedName>
        <fullName evidence="1">AMIN-like domain-containing protein</fullName>
    </recommendedName>
</protein>
<dbReference type="Proteomes" id="UP000034034">
    <property type="component" value="Chromosome"/>
</dbReference>
<evidence type="ECO:0000259" key="1">
    <source>
        <dbReference type="Pfam" id="PF24837"/>
    </source>
</evidence>
<keyword evidence="3" id="KW-1185">Reference proteome</keyword>
<accession>A0A0F7FUC0</accession>
<dbReference type="EMBL" id="CP009922">
    <property type="protein sequence ID" value="AKG43893.1"/>
    <property type="molecule type" value="Genomic_DNA"/>
</dbReference>
<proteinExistence type="predicted"/>
<evidence type="ECO:0000313" key="2">
    <source>
        <dbReference type="EMBL" id="AKG43893.1"/>
    </source>
</evidence>
<sequence>MGPVSHGGLGTEVEMPGDQHLKVVLVTVTDKNSFPVTEGTAAVPEVRDLGHFEGELGVGVGGALPADEPLSYRVTVREKQLLVDIAHTGHGRH</sequence>
<dbReference type="PATRIC" id="fig|408015.6.peg.2551"/>
<reference evidence="2" key="1">
    <citation type="submission" date="2019-08" db="EMBL/GenBank/DDBJ databases">
        <title>Complete genome sequence of a mangrove-derived Streptomyces xiamenensis.</title>
        <authorList>
            <person name="Xu J."/>
        </authorList>
    </citation>
    <scope>NUCLEOTIDE SEQUENCE</scope>
    <source>
        <strain evidence="2">318</strain>
    </source>
</reference>
<dbReference type="InterPro" id="IPR056303">
    <property type="entry name" value="AMIN-like"/>
</dbReference>
<feature type="domain" description="AMIN-like" evidence="1">
    <location>
        <begin position="6"/>
        <end position="87"/>
    </location>
</feature>
<evidence type="ECO:0000313" key="3">
    <source>
        <dbReference type="Proteomes" id="UP000034034"/>
    </source>
</evidence>
<dbReference type="HOGENOM" id="CLU_2398480_0_0_11"/>
<organism evidence="2 3">
    <name type="scientific">Streptomyces xiamenensis</name>
    <dbReference type="NCBI Taxonomy" id="408015"/>
    <lineage>
        <taxon>Bacteria</taxon>
        <taxon>Bacillati</taxon>
        <taxon>Actinomycetota</taxon>
        <taxon>Actinomycetes</taxon>
        <taxon>Kitasatosporales</taxon>
        <taxon>Streptomycetaceae</taxon>
        <taxon>Streptomyces</taxon>
    </lineage>
</organism>
<name>A0A0F7FUC0_9ACTN</name>
<dbReference type="KEGG" id="sxi:SXIM_25090"/>
<dbReference type="AlphaFoldDB" id="A0A0F7FUC0"/>
<gene>
    <name evidence="2" type="ORF">SXIM_25090</name>
</gene>
<dbReference type="Pfam" id="PF24837">
    <property type="entry name" value="AMIN-like"/>
    <property type="match status" value="1"/>
</dbReference>